<dbReference type="EMBL" id="RQGH01000023">
    <property type="protein sequence ID" value="TGL67525.1"/>
    <property type="molecule type" value="Genomic_DNA"/>
</dbReference>
<evidence type="ECO:0000313" key="2">
    <source>
        <dbReference type="Proteomes" id="UP000297567"/>
    </source>
</evidence>
<organism evidence="1 2">
    <name type="scientific">Leptospira jelokensis</name>
    <dbReference type="NCBI Taxonomy" id="2484931"/>
    <lineage>
        <taxon>Bacteria</taxon>
        <taxon>Pseudomonadati</taxon>
        <taxon>Spirochaetota</taxon>
        <taxon>Spirochaetia</taxon>
        <taxon>Leptospirales</taxon>
        <taxon>Leptospiraceae</taxon>
        <taxon>Leptospira</taxon>
    </lineage>
</organism>
<dbReference type="RefSeq" id="WP_135642036.1">
    <property type="nucleotide sequence ID" value="NZ_RQGH01000023.1"/>
</dbReference>
<reference evidence="1" key="1">
    <citation type="journal article" date="2019" name="PLoS Negl. Trop. Dis.">
        <title>Revisiting the worldwide diversity of Leptospira species in the environment.</title>
        <authorList>
            <person name="Vincent A.T."/>
            <person name="Schiettekatte O."/>
            <person name="Bourhy P."/>
            <person name="Veyrier F.J."/>
            <person name="Picardeau M."/>
        </authorList>
    </citation>
    <scope>NUCLEOTIDE SEQUENCE [LARGE SCALE GENOMIC DNA]</scope>
    <source>
        <strain evidence="1">201702451</strain>
    </source>
</reference>
<proteinExistence type="predicted"/>
<sequence>MMPWSAILMILFIGNLLFFCGPSQRESKSELQTKGYELKSQFPIREISVRGRVVKNKEKNLYHLEFEPNSIHLIQLHKPSKIQLKLPYVNAQTFVVNLHYKNDSFTSNFTFPEGWIDSSQLEAVFYTKQSFGYKIPLNTIYSPFGKYQSVYRVVDGKAIRLNVEVIGIKENQALVVGDLMLGDILVISRLGELVDGMSVKVNL</sequence>
<dbReference type="AlphaFoldDB" id="A0A4Z1A0M0"/>
<protein>
    <submittedName>
        <fullName evidence="1">Uncharacterized protein</fullName>
    </submittedName>
</protein>
<gene>
    <name evidence="1" type="ORF">EHQ62_08985</name>
</gene>
<accession>A0A4Z1A0M0</accession>
<dbReference type="Gene3D" id="2.40.420.20">
    <property type="match status" value="1"/>
</dbReference>
<keyword evidence="2" id="KW-1185">Reference proteome</keyword>
<name>A0A4Z1A0M0_9LEPT</name>
<evidence type="ECO:0000313" key="1">
    <source>
        <dbReference type="EMBL" id="TGL67525.1"/>
    </source>
</evidence>
<comment type="caution">
    <text evidence="1">The sequence shown here is derived from an EMBL/GenBank/DDBJ whole genome shotgun (WGS) entry which is preliminary data.</text>
</comment>
<dbReference type="Proteomes" id="UP000297567">
    <property type="component" value="Unassembled WGS sequence"/>
</dbReference>